<dbReference type="GeneID" id="63800807"/>
<reference evidence="4 5" key="1">
    <citation type="submission" date="2016-07" db="EMBL/GenBank/DDBJ databases">
        <title>Pervasive Adenine N6-methylation of Active Genes in Fungi.</title>
        <authorList>
            <consortium name="DOE Joint Genome Institute"/>
            <person name="Mondo S.J."/>
            <person name="Dannebaum R.O."/>
            <person name="Kuo R.C."/>
            <person name="Labutti K."/>
            <person name="Haridas S."/>
            <person name="Kuo A."/>
            <person name="Salamov A."/>
            <person name="Ahrendt S.R."/>
            <person name="Lipzen A."/>
            <person name="Sullivan W."/>
            <person name="Andreopoulos W.B."/>
            <person name="Clum A."/>
            <person name="Lindquist E."/>
            <person name="Daum C."/>
            <person name="Ramamoorthy G.K."/>
            <person name="Gryganskyi A."/>
            <person name="Culley D."/>
            <person name="Magnuson J.K."/>
            <person name="James T.Y."/>
            <person name="O'Malley M.A."/>
            <person name="Stajich J.E."/>
            <person name="Spatafora J.W."/>
            <person name="Visel A."/>
            <person name="Grigoriev I.V."/>
        </authorList>
    </citation>
    <scope>NUCLEOTIDE SEQUENCE [LARGE SCALE GENOMIC DNA]</scope>
    <source>
        <strain evidence="4 5">ATCC 12442</strain>
    </source>
</reference>
<dbReference type="PANTHER" id="PTHR21500">
    <property type="entry name" value="TUBULIN-SPECIFIC CHAPERONE A"/>
    <property type="match status" value="1"/>
</dbReference>
<organism evidence="4 5">
    <name type="scientific">Linderina pennispora</name>
    <dbReference type="NCBI Taxonomy" id="61395"/>
    <lineage>
        <taxon>Eukaryota</taxon>
        <taxon>Fungi</taxon>
        <taxon>Fungi incertae sedis</taxon>
        <taxon>Zoopagomycota</taxon>
        <taxon>Kickxellomycotina</taxon>
        <taxon>Kickxellomycetes</taxon>
        <taxon>Kickxellales</taxon>
        <taxon>Kickxellaceae</taxon>
        <taxon>Linderina</taxon>
    </lineage>
</organism>
<keyword evidence="3" id="KW-0493">Microtubule</keyword>
<feature type="non-terminal residue" evidence="4">
    <location>
        <position position="1"/>
    </location>
</feature>
<dbReference type="AlphaFoldDB" id="A0A1Y1WNB1"/>
<dbReference type="STRING" id="61395.A0A1Y1WNB1"/>
<dbReference type="GO" id="GO:0007023">
    <property type="term" value="P:post-chaperonin tubulin folding pathway"/>
    <property type="evidence" value="ECO:0007669"/>
    <property type="project" value="UniProtKB-UniRule"/>
</dbReference>
<protein>
    <recommendedName>
        <fullName evidence="3">Tubulin-specific chaperone A</fullName>
    </recommendedName>
</protein>
<proteinExistence type="inferred from homology"/>
<evidence type="ECO:0000313" key="5">
    <source>
        <dbReference type="Proteomes" id="UP000193922"/>
    </source>
</evidence>
<dbReference type="RefSeq" id="XP_040748214.1">
    <property type="nucleotide sequence ID" value="XM_040884159.1"/>
</dbReference>
<gene>
    <name evidence="4" type="ORF">DL89DRAFT_209364</name>
</gene>
<dbReference type="Pfam" id="PF02970">
    <property type="entry name" value="TBCA"/>
    <property type="match status" value="1"/>
</dbReference>
<dbReference type="GO" id="GO:0005829">
    <property type="term" value="C:cytosol"/>
    <property type="evidence" value="ECO:0007669"/>
    <property type="project" value="TreeGrafter"/>
</dbReference>
<evidence type="ECO:0000313" key="4">
    <source>
        <dbReference type="EMBL" id="ORX75003.1"/>
    </source>
</evidence>
<dbReference type="SUPFAM" id="SSF46988">
    <property type="entry name" value="Tubulin chaperone cofactor A"/>
    <property type="match status" value="1"/>
</dbReference>
<dbReference type="GO" id="GO:0007021">
    <property type="term" value="P:tubulin complex assembly"/>
    <property type="evidence" value="ECO:0007669"/>
    <property type="project" value="UniProtKB-UniRule"/>
</dbReference>
<accession>A0A1Y1WNB1</accession>
<dbReference type="GO" id="GO:0005874">
    <property type="term" value="C:microtubule"/>
    <property type="evidence" value="ECO:0007669"/>
    <property type="project" value="UniProtKB-KW"/>
</dbReference>
<dbReference type="GO" id="GO:0048487">
    <property type="term" value="F:beta-tubulin binding"/>
    <property type="evidence" value="ECO:0007669"/>
    <property type="project" value="InterPro"/>
</dbReference>
<dbReference type="InterPro" id="IPR004226">
    <property type="entry name" value="TBCA"/>
</dbReference>
<comment type="similarity">
    <text evidence="1 3">Belongs to the TBCA family.</text>
</comment>
<comment type="subcellular location">
    <subcellularLocation>
        <location evidence="3">Cytoplasm</location>
        <location evidence="3">Cytoskeleton</location>
    </subcellularLocation>
</comment>
<dbReference type="Proteomes" id="UP000193922">
    <property type="component" value="Unassembled WGS sequence"/>
</dbReference>
<keyword evidence="3" id="KW-0963">Cytoplasm</keyword>
<dbReference type="PANTHER" id="PTHR21500:SF0">
    <property type="entry name" value="TUBULIN-SPECIFIC CHAPERONE A"/>
    <property type="match status" value="1"/>
</dbReference>
<keyword evidence="5" id="KW-1185">Reference proteome</keyword>
<keyword evidence="2 3" id="KW-0143">Chaperone</keyword>
<comment type="subunit">
    <text evidence="3">Supercomplex made of cofactors A to E. Cofactors A and D function by capturing and stabilizing tubulin in a quasi-native conformation. Cofactor E binds to the cofactor D-tubulin complex; interaction with cofactor C then causes the release of tubulin polypeptides that are committed to the native state.</text>
</comment>
<sequence length="76" mass="8936">RQLKIKTGAVKRLIKDKQCYLVEAESQRKRIAEYEARNAHEADVRKQREVLTETLAMVPDTERRIRAAMQDLENLL</sequence>
<dbReference type="OrthoDB" id="296187at2759"/>
<evidence type="ECO:0000256" key="1">
    <source>
        <dbReference type="ARBA" id="ARBA00006806"/>
    </source>
</evidence>
<dbReference type="InterPro" id="IPR036126">
    <property type="entry name" value="TBCA_sf"/>
</dbReference>
<feature type="non-terminal residue" evidence="4">
    <location>
        <position position="76"/>
    </location>
</feature>
<comment type="caution">
    <text evidence="4">The sequence shown here is derived from an EMBL/GenBank/DDBJ whole genome shotgun (WGS) entry which is preliminary data.</text>
</comment>
<keyword evidence="3" id="KW-0206">Cytoskeleton</keyword>
<dbReference type="EMBL" id="MCFD01000001">
    <property type="protein sequence ID" value="ORX75003.1"/>
    <property type="molecule type" value="Genomic_DNA"/>
</dbReference>
<dbReference type="Gene3D" id="1.20.58.90">
    <property type="match status" value="1"/>
</dbReference>
<evidence type="ECO:0000256" key="2">
    <source>
        <dbReference type="ARBA" id="ARBA00023186"/>
    </source>
</evidence>
<name>A0A1Y1WNB1_9FUNG</name>
<evidence type="ECO:0000256" key="3">
    <source>
        <dbReference type="RuleBase" id="RU364030"/>
    </source>
</evidence>